<dbReference type="EMBL" id="LT629790">
    <property type="protein sequence ID" value="SDU14143.1"/>
    <property type="molecule type" value="Genomic_DNA"/>
</dbReference>
<dbReference type="Proteomes" id="UP000183772">
    <property type="component" value="Chromosome I"/>
</dbReference>
<accession>A0AAX2D6D1</accession>
<feature type="transmembrane region" description="Helical" evidence="1">
    <location>
        <begin position="12"/>
        <end position="32"/>
    </location>
</feature>
<proteinExistence type="predicted"/>
<keyword evidence="1" id="KW-0812">Transmembrane</keyword>
<evidence type="ECO:0000256" key="1">
    <source>
        <dbReference type="SAM" id="Phobius"/>
    </source>
</evidence>
<organism evidence="2 3">
    <name type="scientific">Pseudomonas mediterranea</name>
    <dbReference type="NCBI Taxonomy" id="183795"/>
    <lineage>
        <taxon>Bacteria</taxon>
        <taxon>Pseudomonadati</taxon>
        <taxon>Pseudomonadota</taxon>
        <taxon>Gammaproteobacteria</taxon>
        <taxon>Pseudomonadales</taxon>
        <taxon>Pseudomonadaceae</taxon>
        <taxon>Pseudomonas</taxon>
    </lineage>
</organism>
<dbReference type="RefSeq" id="WP_144402729.1">
    <property type="nucleotide sequence ID" value="NZ_LT629790.1"/>
</dbReference>
<reference evidence="2 3" key="1">
    <citation type="submission" date="2016-10" db="EMBL/GenBank/DDBJ databases">
        <authorList>
            <person name="Varghese N."/>
            <person name="Submissions S."/>
        </authorList>
    </citation>
    <scope>NUCLEOTIDE SEQUENCE [LARGE SCALE GENOMIC DNA]</scope>
    <source>
        <strain evidence="2 3">DSM 16733</strain>
    </source>
</reference>
<evidence type="ECO:0000313" key="2">
    <source>
        <dbReference type="EMBL" id="SDU14143.1"/>
    </source>
</evidence>
<dbReference type="GeneID" id="76215850"/>
<keyword evidence="1" id="KW-1133">Transmembrane helix</keyword>
<dbReference type="AlphaFoldDB" id="A0AAX2D6D1"/>
<sequence>MFEGYGKVSLAVGAALGMVGSVFLSLIVLSFFPTAESILPARTYEFIKDILGPVAAGFGGAIAGVLTSHHIQTKVEAIKAESQALAEAKKAEAEALSVERTAAVNKVSDYNKGIGILISKYRDIATIKRQVVMTSKNDPLRFLTMPISQDIPENQLRASDHLGNLLIEQGMGEVLSKLMVLEQKYVAAMYGVRERNRTVLPYRAEFDAALPRDQFRRSAGLSDVIWVHGCTRLLRLYSFSEGFISMIDDSLISFDNILNELKITFSGKFKFPDLNIIAYQNDGTALEPTPPPFYKTVDELAFAIGDDYSRFLARRDWRACRGGYTAEAVKNTFGDES</sequence>
<keyword evidence="1" id="KW-0472">Membrane</keyword>
<keyword evidence="3" id="KW-1185">Reference proteome</keyword>
<gene>
    <name evidence="2" type="ORF">SAMN05216476_0618</name>
</gene>
<name>A0AAX2D6D1_9PSED</name>
<evidence type="ECO:0000313" key="3">
    <source>
        <dbReference type="Proteomes" id="UP000183772"/>
    </source>
</evidence>
<protein>
    <submittedName>
        <fullName evidence="2">Uncharacterized protein</fullName>
    </submittedName>
</protein>